<evidence type="ECO:0000256" key="2">
    <source>
        <dbReference type="ARBA" id="ARBA00022723"/>
    </source>
</evidence>
<sequence length="246" mass="25976">MAELTWPEVEGALEDGIDTVILPLGATEQHGPHLPLETDTRIATAIAKRVAHRLGDALVSPAVPVGPSEEHTGFPGTVSISPDTLTSLLRDHVSSFEAQGFERVVILPGHGGCFPVIDAAYPELTRTTEIDVVAVTGLQRFMNLLQEGLAAAGIDVDEPVVHAGASETAMLLAIEPSLVVDDLPEGHTGTVSAAALFTRGVEVYDKNGVLGDARPATAAAGETILEHVAEAHTSYIRDEFRELDIR</sequence>
<dbReference type="Proteomes" id="UP001597085">
    <property type="component" value="Unassembled WGS sequence"/>
</dbReference>
<evidence type="ECO:0000313" key="6">
    <source>
        <dbReference type="Proteomes" id="UP001597085"/>
    </source>
</evidence>
<dbReference type="RefSeq" id="WP_390278000.1">
    <property type="nucleotide sequence ID" value="NZ_JBHUDK010000014.1"/>
</dbReference>
<keyword evidence="4" id="KW-0862">Zinc</keyword>
<dbReference type="SUPFAM" id="SSF102215">
    <property type="entry name" value="Creatininase"/>
    <property type="match status" value="1"/>
</dbReference>
<evidence type="ECO:0000256" key="1">
    <source>
        <dbReference type="ARBA" id="ARBA00001947"/>
    </source>
</evidence>
<protein>
    <submittedName>
        <fullName evidence="5">Creatininase family protein</fullName>
    </submittedName>
</protein>
<dbReference type="Pfam" id="PF02633">
    <property type="entry name" value="Creatininase"/>
    <property type="match status" value="1"/>
</dbReference>
<proteinExistence type="predicted"/>
<gene>
    <name evidence="5" type="ORF">ACFSBX_15610</name>
</gene>
<dbReference type="InterPro" id="IPR003785">
    <property type="entry name" value="Creatininase/forma_Hydrolase"/>
</dbReference>
<keyword evidence="6" id="KW-1185">Reference proteome</keyword>
<keyword evidence="2" id="KW-0479">Metal-binding</keyword>
<dbReference type="GO" id="GO:0016787">
    <property type="term" value="F:hydrolase activity"/>
    <property type="evidence" value="ECO:0007669"/>
    <property type="project" value="UniProtKB-KW"/>
</dbReference>
<evidence type="ECO:0000256" key="4">
    <source>
        <dbReference type="ARBA" id="ARBA00022833"/>
    </source>
</evidence>
<accession>A0ABD6CRF7</accession>
<reference evidence="5 6" key="1">
    <citation type="journal article" date="2019" name="Int. J. Syst. Evol. Microbiol.">
        <title>The Global Catalogue of Microorganisms (GCM) 10K type strain sequencing project: providing services to taxonomists for standard genome sequencing and annotation.</title>
        <authorList>
            <consortium name="The Broad Institute Genomics Platform"/>
            <consortium name="The Broad Institute Genome Sequencing Center for Infectious Disease"/>
            <person name="Wu L."/>
            <person name="Ma J."/>
        </authorList>
    </citation>
    <scope>NUCLEOTIDE SEQUENCE [LARGE SCALE GENOMIC DNA]</scope>
    <source>
        <strain evidence="5 6">CGMCC 1.12121</strain>
    </source>
</reference>
<dbReference type="InterPro" id="IPR024087">
    <property type="entry name" value="Creatininase-like_sf"/>
</dbReference>
<name>A0ABD6CRF7_9EURY</name>
<dbReference type="PANTHER" id="PTHR35005:SF1">
    <property type="entry name" value="2-AMINO-5-FORMYLAMINO-6-RIBOSYLAMINOPYRIMIDIN-4(3H)-ONE 5'-MONOPHOSPHATE DEFORMYLASE"/>
    <property type="match status" value="1"/>
</dbReference>
<evidence type="ECO:0000313" key="5">
    <source>
        <dbReference type="EMBL" id="MFD1600372.1"/>
    </source>
</evidence>
<keyword evidence="3" id="KW-0378">Hydrolase</keyword>
<evidence type="ECO:0000256" key="3">
    <source>
        <dbReference type="ARBA" id="ARBA00022801"/>
    </source>
</evidence>
<dbReference type="AlphaFoldDB" id="A0ABD6CRF7"/>
<organism evidence="5 6">
    <name type="scientific">Halobellus rarus</name>
    <dbReference type="NCBI Taxonomy" id="1126237"/>
    <lineage>
        <taxon>Archaea</taxon>
        <taxon>Methanobacteriati</taxon>
        <taxon>Methanobacteriota</taxon>
        <taxon>Stenosarchaea group</taxon>
        <taxon>Halobacteria</taxon>
        <taxon>Halobacteriales</taxon>
        <taxon>Haloferacaceae</taxon>
        <taxon>Halobellus</taxon>
    </lineage>
</organism>
<dbReference type="Gene3D" id="3.40.50.10310">
    <property type="entry name" value="Creatininase"/>
    <property type="match status" value="1"/>
</dbReference>
<comment type="caution">
    <text evidence="5">The sequence shown here is derived from an EMBL/GenBank/DDBJ whole genome shotgun (WGS) entry which is preliminary data.</text>
</comment>
<dbReference type="EMBL" id="JBHUDK010000014">
    <property type="protein sequence ID" value="MFD1600372.1"/>
    <property type="molecule type" value="Genomic_DNA"/>
</dbReference>
<dbReference type="PANTHER" id="PTHR35005">
    <property type="entry name" value="3-DEHYDRO-SCYLLO-INOSOSE HYDROLASE"/>
    <property type="match status" value="1"/>
</dbReference>
<comment type="cofactor">
    <cofactor evidence="1">
        <name>Zn(2+)</name>
        <dbReference type="ChEBI" id="CHEBI:29105"/>
    </cofactor>
</comment>
<dbReference type="GO" id="GO:0046872">
    <property type="term" value="F:metal ion binding"/>
    <property type="evidence" value="ECO:0007669"/>
    <property type="project" value="UniProtKB-KW"/>
</dbReference>